<keyword evidence="1" id="KW-0732">Signal</keyword>
<dbReference type="AlphaFoldDB" id="A0A1X0VDL8"/>
<evidence type="ECO:0000313" key="3">
    <source>
        <dbReference type="Proteomes" id="UP000192288"/>
    </source>
</evidence>
<organism evidence="2 3">
    <name type="scientific">Leuconostoc pseudomesenteroides</name>
    <dbReference type="NCBI Taxonomy" id="33968"/>
    <lineage>
        <taxon>Bacteria</taxon>
        <taxon>Bacillati</taxon>
        <taxon>Bacillota</taxon>
        <taxon>Bacilli</taxon>
        <taxon>Lactobacillales</taxon>
        <taxon>Lactobacillaceae</taxon>
        <taxon>Leuconostoc</taxon>
    </lineage>
</organism>
<feature type="signal peptide" evidence="1">
    <location>
        <begin position="1"/>
        <end position="24"/>
    </location>
</feature>
<gene>
    <name evidence="2" type="ORF">BMR96_05755</name>
</gene>
<proteinExistence type="predicted"/>
<reference evidence="2 3" key="1">
    <citation type="journal article" date="2017" name="Front. Microbiol.">
        <title>Genomic Characterization of Dairy Associated Leuconostoc Species and Diversity of Leuconostocs in Undefined Mixed Mesophilic Starter Cultures.</title>
        <authorList>
            <person name="Frantzen C.A."/>
            <person name="Kot W."/>
            <person name="Pedersen T.B."/>
            <person name="Ardo Y.M."/>
            <person name="Broadbent J.R."/>
            <person name="Neve H."/>
            <person name="Hansen L.H."/>
            <person name="Dal Bello F."/>
            <person name="Ostlie H.M."/>
            <person name="Kleppen H.P."/>
            <person name="Vogensen F.K."/>
            <person name="Holo H."/>
        </authorList>
    </citation>
    <scope>NUCLEOTIDE SEQUENCE [LARGE SCALE GENOMIC DNA]</scope>
    <source>
        <strain evidence="2 3">LMGCF08</strain>
    </source>
</reference>
<evidence type="ECO:0000256" key="1">
    <source>
        <dbReference type="SAM" id="SignalP"/>
    </source>
</evidence>
<sequence>MLQKILTFATVISLSILINQTVVADSIEYGSVTNGLEFDVSNNSLLNNINTNSDWGTVGEVINQENEGIIIEDGVGFTHFPVLNFGEITESSLDDGQVVQKSDTSYKVWPLSNVQQVGDQSVITRPYLQIVDQRSDKDDQPLSISVRMTQPFQGMYREAGSDKIDVQPNLLVRTVPFFDYSISGLINTTGHFTQNWGGEVGAGSEWTFGPDSLEMTAGPSADSFGTMSYEYGSLKNQTNIEAGSNGNRAGTATYNSNERIKNGIYLELPRNIVLKSKSYQAEYTWSIVNGPNSDS</sequence>
<dbReference type="RefSeq" id="WP_004910924.1">
    <property type="nucleotide sequence ID" value="NZ_MPLS01000016.1"/>
</dbReference>
<dbReference type="Proteomes" id="UP000192288">
    <property type="component" value="Unassembled WGS sequence"/>
</dbReference>
<comment type="caution">
    <text evidence="2">The sequence shown here is derived from an EMBL/GenBank/DDBJ whole genome shotgun (WGS) entry which is preliminary data.</text>
</comment>
<protein>
    <recommendedName>
        <fullName evidence="4">WxL domain-containing protein</fullName>
    </recommendedName>
</protein>
<evidence type="ECO:0008006" key="4">
    <source>
        <dbReference type="Google" id="ProtNLM"/>
    </source>
</evidence>
<evidence type="ECO:0000313" key="2">
    <source>
        <dbReference type="EMBL" id="ORI97744.1"/>
    </source>
</evidence>
<accession>A0A1X0VDL8</accession>
<dbReference type="STRING" id="33968.BMS77_05970"/>
<dbReference type="EMBL" id="MPLS01000016">
    <property type="protein sequence ID" value="ORI97744.1"/>
    <property type="molecule type" value="Genomic_DNA"/>
</dbReference>
<feature type="chain" id="PRO_5010887109" description="WxL domain-containing protein" evidence="1">
    <location>
        <begin position="25"/>
        <end position="295"/>
    </location>
</feature>
<name>A0A1X0VDL8_LEUPS</name>